<dbReference type="GO" id="GO:0003723">
    <property type="term" value="F:RNA binding"/>
    <property type="evidence" value="ECO:0007669"/>
    <property type="project" value="InterPro"/>
</dbReference>
<dbReference type="GO" id="GO:0009451">
    <property type="term" value="P:RNA modification"/>
    <property type="evidence" value="ECO:0007669"/>
    <property type="project" value="InterPro"/>
</dbReference>
<dbReference type="GO" id="GO:0008270">
    <property type="term" value="F:zinc ion binding"/>
    <property type="evidence" value="ECO:0007669"/>
    <property type="project" value="InterPro"/>
</dbReference>
<feature type="repeat" description="PPR" evidence="2">
    <location>
        <begin position="428"/>
        <end position="458"/>
    </location>
</feature>
<feature type="repeat" description="PPR" evidence="2">
    <location>
        <begin position="697"/>
        <end position="731"/>
    </location>
</feature>
<dbReference type="InterPro" id="IPR046960">
    <property type="entry name" value="PPR_At4g14850-like_plant"/>
</dbReference>
<comment type="caution">
    <text evidence="4">The sequence shown here is derived from an EMBL/GenBank/DDBJ whole genome shotgun (WGS) entry which is preliminary data.</text>
</comment>
<dbReference type="PROSITE" id="PS51375">
    <property type="entry name" value="PPR"/>
    <property type="match status" value="7"/>
</dbReference>
<evidence type="ECO:0000256" key="2">
    <source>
        <dbReference type="PROSITE-ProRule" id="PRU00708"/>
    </source>
</evidence>
<name>A0A819KCX7_9BILA</name>
<evidence type="ECO:0000259" key="3">
    <source>
        <dbReference type="Pfam" id="PF14432"/>
    </source>
</evidence>
<evidence type="ECO:0000313" key="4">
    <source>
        <dbReference type="EMBL" id="CAF3946907.1"/>
    </source>
</evidence>
<gene>
    <name evidence="4" type="ORF">FNK824_LOCUS22992</name>
</gene>
<feature type="repeat" description="PPR" evidence="2">
    <location>
        <begin position="928"/>
        <end position="958"/>
    </location>
</feature>
<dbReference type="EMBL" id="CAJOBE010004779">
    <property type="protein sequence ID" value="CAF3946907.1"/>
    <property type="molecule type" value="Genomic_DNA"/>
</dbReference>
<dbReference type="Pfam" id="PF13041">
    <property type="entry name" value="PPR_2"/>
    <property type="match status" value="2"/>
</dbReference>
<dbReference type="AlphaFoldDB" id="A0A819KCX7"/>
<dbReference type="InterPro" id="IPR002885">
    <property type="entry name" value="PPR_rpt"/>
</dbReference>
<feature type="repeat" description="PPR" evidence="2">
    <location>
        <begin position="597"/>
        <end position="631"/>
    </location>
</feature>
<protein>
    <recommendedName>
        <fullName evidence="3">DYW domain-containing protein</fullName>
    </recommendedName>
</protein>
<keyword evidence="1" id="KW-0677">Repeat</keyword>
<dbReference type="FunFam" id="1.25.40.10:FF:000158">
    <property type="entry name" value="pentatricopeptide repeat-containing protein At2g33680"/>
    <property type="match status" value="1"/>
</dbReference>
<dbReference type="InterPro" id="IPR011990">
    <property type="entry name" value="TPR-like_helical_dom_sf"/>
</dbReference>
<dbReference type="Pfam" id="PF14432">
    <property type="entry name" value="DYW_deaminase"/>
    <property type="match status" value="1"/>
</dbReference>
<dbReference type="GO" id="GO:0048731">
    <property type="term" value="P:system development"/>
    <property type="evidence" value="ECO:0007669"/>
    <property type="project" value="UniProtKB-ARBA"/>
</dbReference>
<organism evidence="4 5">
    <name type="scientific">Rotaria sordida</name>
    <dbReference type="NCBI Taxonomy" id="392033"/>
    <lineage>
        <taxon>Eukaryota</taxon>
        <taxon>Metazoa</taxon>
        <taxon>Spiralia</taxon>
        <taxon>Gnathifera</taxon>
        <taxon>Rotifera</taxon>
        <taxon>Eurotatoria</taxon>
        <taxon>Bdelloidea</taxon>
        <taxon>Philodinida</taxon>
        <taxon>Philodinidae</taxon>
        <taxon>Rotaria</taxon>
    </lineage>
</organism>
<feature type="repeat" description="PPR" evidence="2">
    <location>
        <begin position="328"/>
        <end position="358"/>
    </location>
</feature>
<reference evidence="4" key="1">
    <citation type="submission" date="2021-02" db="EMBL/GenBank/DDBJ databases">
        <authorList>
            <person name="Nowell W R."/>
        </authorList>
    </citation>
    <scope>NUCLEOTIDE SEQUENCE</scope>
</reference>
<dbReference type="PANTHER" id="PTHR24015:SF548">
    <property type="entry name" value="OS08G0340900 PROTEIN"/>
    <property type="match status" value="1"/>
</dbReference>
<dbReference type="Proteomes" id="UP000663874">
    <property type="component" value="Unassembled WGS sequence"/>
</dbReference>
<dbReference type="NCBIfam" id="TIGR00756">
    <property type="entry name" value="PPR"/>
    <property type="match status" value="8"/>
</dbReference>
<dbReference type="Gene3D" id="1.25.40.10">
    <property type="entry name" value="Tetratricopeptide repeat domain"/>
    <property type="match status" value="9"/>
</dbReference>
<sequence length="1231" mass="141261">MLFIKNIYSIYRFQRVLSIYQKNNTKFSNSSSIKLNLTLQKLFGSKQYKEAFEIVDQNFDICTDITINMAIKACAISKDYTRGINIHRKLSSHSINNSYIQASLIQLYMQCGDIVNATRLFSTITNESNYICTVMFKGLISNNMPEKVLDLFDEITIEPDKYTVTVLFNACAKLANDRGMKIGKKLLEKMPRNFRNEDVLLISAMHMLIRFGDIQNAENLFPSIKNKSIITYATMMKAYVQNQMSEKALDLFEQIELNLNNAAYNIVFNACAELANDRAMKIGKKLLDEMPENLRNDNVVLTSALHMLMKFGDIQSAQKLFQSIQKNDIVTYGAIMKGYVRNQMPEKALDLFEQIELDLNNVVYTIVFNACAELANDRAMKIGKKLLNKIPKNFRNDNVVLTSAIHMLMKFGDIQNAEIIFQSIKNKNIITYGAMMKGYVENEMAEKALDLFEQMELHLNNVAYNILFNACAEVANDRAMKIGKKRLDEMPENLRNDNVVLNSVIHMLIRFGDIQNAENVFQSIKKKDIITYGTMMKGYIENQMSEKVLDLFEQIELNLNNFAYTFVFNACTELANDRAMKIGRKLLDEMPENLRNDNVVLNSVIHMLMKFGDIQNAENVFQSIREKDIITYGTMMNGYIENQMSEKVLDLFEQIELNLNNFAYTIVFNACAELANDRAMKIGKKLLDEMPENLRNDNVVLNSVIHMLMKFGDIQNAENVFQSIKKKDIIIYGTMMKGYIENQMSEKALDLFEQIELNLNNFAYTFVFNACAELANDRAMKIGRKLLDGMPENLRNDNVVLTSAIHMLMKFGDIQNAENVFQSIKKKDTSTYGALMNGYNMNGLSRKCFKILEEMLEENIFPDEIIWSILIGACSKIRLLRRCQYIINQIPLEIQNKKPIQISLIHMWGKCASIEKAQNVFQSIVDRDTMTYTAMINAFGLNGMGSEAIQLYRKMPNNLRNEISHICVLNACSHSGLLQEAWNIFNDIPLKTEKIYTTMVDCLSRLFLFDEAENLINEYEKTNKPSLVMYISLLSGTRNNRNRNLSENIYNRMKCLFPNEKQDLTSGAILVSNIYSSVGEHELAKTFRYNQIKELGTNVKLGLTWTEEFTAHDHSHPKSSKIFSELERLTSEAIAHGYECDPSWVTRQLKEGETNLSVLCGHSERIAIAYNFVEEPDTKFIQVTNNLRVCGDCHQMTKIIAKIRQCHIIVGDANRIHHFNPNGQCSCQDHF</sequence>
<proteinExistence type="predicted"/>
<feature type="repeat" description="PPR" evidence="2">
    <location>
        <begin position="497"/>
        <end position="531"/>
    </location>
</feature>
<dbReference type="InterPro" id="IPR032867">
    <property type="entry name" value="DYW_dom"/>
</dbReference>
<feature type="repeat" description="PPR" evidence="2">
    <location>
        <begin position="828"/>
        <end position="862"/>
    </location>
</feature>
<evidence type="ECO:0000313" key="5">
    <source>
        <dbReference type="Proteomes" id="UP000663874"/>
    </source>
</evidence>
<feature type="domain" description="DYW" evidence="3">
    <location>
        <begin position="1137"/>
        <end position="1230"/>
    </location>
</feature>
<dbReference type="Pfam" id="PF01535">
    <property type="entry name" value="PPR"/>
    <property type="match status" value="11"/>
</dbReference>
<accession>A0A819KCX7</accession>
<dbReference type="PANTHER" id="PTHR24015">
    <property type="entry name" value="OS07G0578800 PROTEIN-RELATED"/>
    <property type="match status" value="1"/>
</dbReference>
<evidence type="ECO:0000256" key="1">
    <source>
        <dbReference type="ARBA" id="ARBA00022737"/>
    </source>
</evidence>